<gene>
    <name evidence="1" type="ORF">VCR31J2_100061</name>
</gene>
<dbReference type="Proteomes" id="UP000041625">
    <property type="component" value="Unassembled WGS sequence"/>
</dbReference>
<keyword evidence="2" id="KW-1185">Reference proteome</keyword>
<protein>
    <submittedName>
        <fullName evidence="1">Uncharacterized protein</fullName>
    </submittedName>
</protein>
<reference evidence="1 2" key="1">
    <citation type="submission" date="2014-06" db="EMBL/GenBank/DDBJ databases">
        <authorList>
            <person name="Le Roux F."/>
        </authorList>
    </citation>
    <scope>NUCLEOTIDE SEQUENCE [LARGE SCALE GENOMIC DNA]</scope>
    <source>
        <strain evidence="1 2">J2-31</strain>
    </source>
</reference>
<dbReference type="EMBL" id="CCKJ01000002">
    <property type="protein sequence ID" value="CDT48108.1"/>
    <property type="molecule type" value="Genomic_DNA"/>
</dbReference>
<dbReference type="AlphaFoldDB" id="A0AA87BYR9"/>
<comment type="caution">
    <text evidence="1">The sequence shown here is derived from an EMBL/GenBank/DDBJ whole genome shotgun (WGS) entry which is preliminary data.</text>
</comment>
<organism evidence="1 2">
    <name type="scientific">Vibrio coralliirubri</name>
    <dbReference type="NCBI Taxonomy" id="1516159"/>
    <lineage>
        <taxon>Bacteria</taxon>
        <taxon>Pseudomonadati</taxon>
        <taxon>Pseudomonadota</taxon>
        <taxon>Gammaproteobacteria</taxon>
        <taxon>Vibrionales</taxon>
        <taxon>Vibrionaceae</taxon>
        <taxon>Vibrio</taxon>
    </lineage>
</organism>
<evidence type="ECO:0000313" key="2">
    <source>
        <dbReference type="Proteomes" id="UP000041625"/>
    </source>
</evidence>
<evidence type="ECO:0000313" key="1">
    <source>
        <dbReference type="EMBL" id="CDT48108.1"/>
    </source>
</evidence>
<proteinExistence type="predicted"/>
<sequence length="96" mass="11027">MAQFNPMSRCSKLRLVLSDDKFISVSIQFNDTNLIDRTNADLVPVSYHLLITSPLKLRRNHKCIKCEQIIATLAYTSQHQNGIMFATDRAFDRTKP</sequence>
<name>A0AA87BYR9_9VIBR</name>
<accession>A0AA87BYR9</accession>